<gene>
    <name evidence="2" type="ORF">MTR66_15055</name>
</gene>
<dbReference type="Proteomes" id="UP001202281">
    <property type="component" value="Unassembled WGS sequence"/>
</dbReference>
<reference evidence="2 3" key="1">
    <citation type="submission" date="2022-04" db="EMBL/GenBank/DDBJ databases">
        <title>Identification of a novel bacterium isolated from mangrove sediments.</title>
        <authorList>
            <person name="Pan X."/>
        </authorList>
    </citation>
    <scope>NUCLEOTIDE SEQUENCE [LARGE SCALE GENOMIC DNA]</scope>
    <source>
        <strain evidence="2 3">B2638</strain>
    </source>
</reference>
<dbReference type="PROSITE" id="PS51257">
    <property type="entry name" value="PROKAR_LIPOPROTEIN"/>
    <property type="match status" value="1"/>
</dbReference>
<evidence type="ECO:0000313" key="2">
    <source>
        <dbReference type="EMBL" id="MCJ2188131.1"/>
    </source>
</evidence>
<dbReference type="InterPro" id="IPR005586">
    <property type="entry name" value="ABC_trans_aux"/>
</dbReference>
<organism evidence="2 3">
    <name type="scientific">Novosphingobium beihaiensis</name>
    <dbReference type="NCBI Taxonomy" id="2930389"/>
    <lineage>
        <taxon>Bacteria</taxon>
        <taxon>Pseudomonadati</taxon>
        <taxon>Pseudomonadota</taxon>
        <taxon>Alphaproteobacteria</taxon>
        <taxon>Sphingomonadales</taxon>
        <taxon>Sphingomonadaceae</taxon>
        <taxon>Novosphingobium</taxon>
    </lineage>
</organism>
<evidence type="ECO:0000259" key="1">
    <source>
        <dbReference type="Pfam" id="PF03886"/>
    </source>
</evidence>
<name>A0ABT0BTK1_9SPHN</name>
<dbReference type="Pfam" id="PF03886">
    <property type="entry name" value="ABC_trans_aux"/>
    <property type="match status" value="1"/>
</dbReference>
<keyword evidence="2" id="KW-0449">Lipoprotein</keyword>
<dbReference type="Gene3D" id="3.40.50.10610">
    <property type="entry name" value="ABC-type transport auxiliary lipoprotein component"/>
    <property type="match status" value="1"/>
</dbReference>
<sequence>MKPAAAHGILKGALTAAACLALSGCISLGGKAPDLLFRLTPDETAPAGTTVTGELSDAIVVLDPETDRSLDVLRIPVRVSDSNLAYLKNAAWIEKPAREFRSLLAETLRAKTGRLVAEGGDYETAGKTVVGGRLLEMGYDVPRGAVVVRFDAVRSEGQGGEVVAKRFEAAVKGVKPKAKYVGPALNQAANDVAQQVAAWVESE</sequence>
<protein>
    <submittedName>
        <fullName evidence="2">ABC-type transport auxiliary lipoprotein family protein</fullName>
    </submittedName>
</protein>
<dbReference type="EMBL" id="JALHLG010000025">
    <property type="protein sequence ID" value="MCJ2188131.1"/>
    <property type="molecule type" value="Genomic_DNA"/>
</dbReference>
<feature type="domain" description="ABC-type transport auxiliary lipoprotein component" evidence="1">
    <location>
        <begin position="44"/>
        <end position="197"/>
    </location>
</feature>
<dbReference type="SUPFAM" id="SSF159594">
    <property type="entry name" value="XCC0632-like"/>
    <property type="match status" value="1"/>
</dbReference>
<comment type="caution">
    <text evidence="2">The sequence shown here is derived from an EMBL/GenBank/DDBJ whole genome shotgun (WGS) entry which is preliminary data.</text>
</comment>
<accession>A0ABT0BTK1</accession>
<keyword evidence="3" id="KW-1185">Reference proteome</keyword>
<evidence type="ECO:0000313" key="3">
    <source>
        <dbReference type="Proteomes" id="UP001202281"/>
    </source>
</evidence>
<dbReference type="RefSeq" id="WP_243922500.1">
    <property type="nucleotide sequence ID" value="NZ_JALHLG010000025.1"/>
</dbReference>
<proteinExistence type="predicted"/>